<keyword evidence="4" id="KW-0326">Glycosidase</keyword>
<dbReference type="InterPro" id="IPR013783">
    <property type="entry name" value="Ig-like_fold"/>
</dbReference>
<feature type="domain" description="Fibronectin type III-like" evidence="5">
    <location>
        <begin position="317"/>
        <end position="388"/>
    </location>
</feature>
<dbReference type="PANTHER" id="PTHR42715:SF10">
    <property type="entry name" value="BETA-GLUCOSIDASE"/>
    <property type="match status" value="1"/>
</dbReference>
<comment type="similarity">
    <text evidence="1 4">Belongs to the glycosyl hydrolase 3 family.</text>
</comment>
<sequence length="813" mass="88120">MKNTTAMADYELRHIEALRKDLAGCTVLLKKDGSFPLEKPCTLAAYGSGVRRTIRGGTGSGEVNSRYIVTIEEGLQQAGFTLTGMEWLTGYEQAREKAHKAFLKQLKKDAKAAKQNFILYGMGKVMPEPEYDLPLNAEGDAAIYVVSRISGEGNDRTPLKGDIRLTDSEVRDILALDKKFTRFMLVLNVGGVVDLSPVMSVRNILLLSQLGVETGGALADILLGKANPSGKLTTTWAAFEEYPEMPDFEDMNETRYREGIYVGYRYFDTFRKKALFPFGYGLSYTEFRLGTAGVEANGAQVTVRTTVENTGTMAGRQVVQVYLSKPAGKLDAPRQELCAFAKTRTLAPGEAETVTCSFTLPEMAAYDAETASYILEAGDHLVRVGVSSAETVPAAVLHLGKTVTTLQAKNVLGSTDFTDLTAPAAAMERPEGVPVIEIDPASIVCETIDYARTEEILPEVDALTKEDAALLLIGDFDPNAKGLASMIGTAGRHVCGAAGESCSTVKGIPWLIMADGPAGLRLAKEYYEDGKGKHAVGNASMPDSIMEMLSGPMKLVMSLMGGNGKPKAGCEIKTQYCTAIPIGTALAQSFDTDFVQRCGGIVGEEMEHFGVHLWLAPALNIHRSIRCGRNFEYYSEDPLVSGKMAAAMTRGVQAHKGCGTTIKHYAANNKEYNRTRNNSMVSERAMREIYLKGFGICVRESQPKAVMTSYNLLNGTHTAESRELVMDILRAEFGYQGIVMTDWVTPMTGDARSVHRDSQAQYVAAAGGDLFMPGSKGDYDNLLQGIDSGAVTLEQVKINASRVVKMARALTQE</sequence>
<organism evidence="6 7">
    <name type="scientific">Gemmiger formicilis</name>
    <dbReference type="NCBI Taxonomy" id="745368"/>
    <lineage>
        <taxon>Bacteria</taxon>
        <taxon>Bacillati</taxon>
        <taxon>Bacillota</taxon>
        <taxon>Clostridia</taxon>
        <taxon>Eubacteriales</taxon>
        <taxon>Gemmiger</taxon>
    </lineage>
</organism>
<dbReference type="GO" id="GO:0005975">
    <property type="term" value="P:carbohydrate metabolic process"/>
    <property type="evidence" value="ECO:0007669"/>
    <property type="project" value="InterPro"/>
</dbReference>
<dbReference type="Pfam" id="PF01915">
    <property type="entry name" value="Glyco_hydro_3_C"/>
    <property type="match status" value="1"/>
</dbReference>
<dbReference type="Pfam" id="PF00933">
    <property type="entry name" value="Glyco_hydro_3"/>
    <property type="match status" value="1"/>
</dbReference>
<keyword evidence="3" id="KW-0119">Carbohydrate metabolism</keyword>
<dbReference type="InterPro" id="IPR050288">
    <property type="entry name" value="Cellulose_deg_GH3"/>
</dbReference>
<dbReference type="InterPro" id="IPR002772">
    <property type="entry name" value="Glyco_hydro_3_C"/>
</dbReference>
<evidence type="ECO:0000313" key="6">
    <source>
        <dbReference type="EMBL" id="SKA80552.1"/>
    </source>
</evidence>
<dbReference type="Gene3D" id="2.60.40.10">
    <property type="entry name" value="Immunoglobulins"/>
    <property type="match status" value="1"/>
</dbReference>
<keyword evidence="7" id="KW-1185">Reference proteome</keyword>
<dbReference type="SUPFAM" id="SSF51445">
    <property type="entry name" value="(Trans)glycosidases"/>
    <property type="match status" value="1"/>
</dbReference>
<accession>A0A1T4WT55</accession>
<dbReference type="Proteomes" id="UP000190286">
    <property type="component" value="Unassembled WGS sequence"/>
</dbReference>
<dbReference type="AlphaFoldDB" id="A0A1T4WT55"/>
<evidence type="ECO:0000256" key="3">
    <source>
        <dbReference type="ARBA" id="ARBA00023277"/>
    </source>
</evidence>
<evidence type="ECO:0000256" key="1">
    <source>
        <dbReference type="ARBA" id="ARBA00005336"/>
    </source>
</evidence>
<dbReference type="SUPFAM" id="SSF52279">
    <property type="entry name" value="Beta-D-glucan exohydrolase, C-terminal domain"/>
    <property type="match status" value="1"/>
</dbReference>
<dbReference type="SMART" id="SM01217">
    <property type="entry name" value="Fn3_like"/>
    <property type="match status" value="1"/>
</dbReference>
<dbReference type="EMBL" id="FUYF01000004">
    <property type="protein sequence ID" value="SKA80552.1"/>
    <property type="molecule type" value="Genomic_DNA"/>
</dbReference>
<dbReference type="PROSITE" id="PS00775">
    <property type="entry name" value="GLYCOSYL_HYDROL_F3"/>
    <property type="match status" value="1"/>
</dbReference>
<dbReference type="STRING" id="745368.SAMN02745178_00995"/>
<evidence type="ECO:0000256" key="2">
    <source>
        <dbReference type="ARBA" id="ARBA00022801"/>
    </source>
</evidence>
<dbReference type="InterPro" id="IPR036962">
    <property type="entry name" value="Glyco_hydro_3_N_sf"/>
</dbReference>
<dbReference type="InterPro" id="IPR026891">
    <property type="entry name" value="Fn3-like"/>
</dbReference>
<evidence type="ECO:0000256" key="4">
    <source>
        <dbReference type="RuleBase" id="RU361161"/>
    </source>
</evidence>
<reference evidence="6 7" key="1">
    <citation type="submission" date="2017-02" db="EMBL/GenBank/DDBJ databases">
        <authorList>
            <person name="Peterson S.W."/>
        </authorList>
    </citation>
    <scope>NUCLEOTIDE SEQUENCE [LARGE SCALE GENOMIC DNA]</scope>
    <source>
        <strain evidence="6 7">ATCC 27749</strain>
    </source>
</reference>
<dbReference type="GeneID" id="93337472"/>
<dbReference type="InterPro" id="IPR019800">
    <property type="entry name" value="Glyco_hydro_3_AS"/>
</dbReference>
<dbReference type="RefSeq" id="WP_242943403.1">
    <property type="nucleotide sequence ID" value="NZ_FUYF01000004.1"/>
</dbReference>
<proteinExistence type="inferred from homology"/>
<dbReference type="PRINTS" id="PR00133">
    <property type="entry name" value="GLHYDRLASE3"/>
</dbReference>
<name>A0A1T4WT55_9FIRM</name>
<dbReference type="Pfam" id="PF14310">
    <property type="entry name" value="Fn3-like"/>
    <property type="match status" value="1"/>
</dbReference>
<dbReference type="GO" id="GO:0004553">
    <property type="term" value="F:hydrolase activity, hydrolyzing O-glycosyl compounds"/>
    <property type="evidence" value="ECO:0007669"/>
    <property type="project" value="InterPro"/>
</dbReference>
<dbReference type="PANTHER" id="PTHR42715">
    <property type="entry name" value="BETA-GLUCOSIDASE"/>
    <property type="match status" value="1"/>
</dbReference>
<evidence type="ECO:0000259" key="5">
    <source>
        <dbReference type="SMART" id="SM01217"/>
    </source>
</evidence>
<dbReference type="InterPro" id="IPR036881">
    <property type="entry name" value="Glyco_hydro_3_C_sf"/>
</dbReference>
<evidence type="ECO:0000313" key="7">
    <source>
        <dbReference type="Proteomes" id="UP000190286"/>
    </source>
</evidence>
<dbReference type="InterPro" id="IPR001764">
    <property type="entry name" value="Glyco_hydro_3_N"/>
</dbReference>
<dbReference type="InterPro" id="IPR017853">
    <property type="entry name" value="GH"/>
</dbReference>
<dbReference type="Gene3D" id="3.40.50.1700">
    <property type="entry name" value="Glycoside hydrolase family 3 C-terminal domain"/>
    <property type="match status" value="1"/>
</dbReference>
<protein>
    <submittedName>
        <fullName evidence="6">Beta-glucosidase</fullName>
    </submittedName>
</protein>
<dbReference type="Gene3D" id="3.20.20.300">
    <property type="entry name" value="Glycoside hydrolase, family 3, N-terminal domain"/>
    <property type="match status" value="1"/>
</dbReference>
<keyword evidence="2 4" id="KW-0378">Hydrolase</keyword>
<gene>
    <name evidence="6" type="ORF">SAMN02745178_00995</name>
</gene>